<evidence type="ECO:0000313" key="4">
    <source>
        <dbReference type="EMBL" id="CAF3562562.1"/>
    </source>
</evidence>
<proteinExistence type="predicted"/>
<feature type="signal peptide" evidence="1">
    <location>
        <begin position="1"/>
        <end position="16"/>
    </location>
</feature>
<dbReference type="EMBL" id="CAJOBC010002876">
    <property type="protein sequence ID" value="CAF3756032.1"/>
    <property type="molecule type" value="Genomic_DNA"/>
</dbReference>
<dbReference type="OrthoDB" id="10041756at2759"/>
<dbReference type="Proteomes" id="UP000677228">
    <property type="component" value="Unassembled WGS sequence"/>
</dbReference>
<dbReference type="AlphaFoldDB" id="A0A814FBR6"/>
<dbReference type="EMBL" id="CAJNOQ010002876">
    <property type="protein sequence ID" value="CAF0983662.1"/>
    <property type="molecule type" value="Genomic_DNA"/>
</dbReference>
<evidence type="ECO:0000256" key="1">
    <source>
        <dbReference type="SAM" id="SignalP"/>
    </source>
</evidence>
<evidence type="ECO:0000313" key="5">
    <source>
        <dbReference type="EMBL" id="CAF3756032.1"/>
    </source>
</evidence>
<comment type="caution">
    <text evidence="3">The sequence shown here is derived from an EMBL/GenBank/DDBJ whole genome shotgun (WGS) entry which is preliminary data.</text>
</comment>
<feature type="chain" id="PRO_5036410072" evidence="1">
    <location>
        <begin position="17"/>
        <end position="206"/>
    </location>
</feature>
<gene>
    <name evidence="3" type="ORF">GPM918_LOCUS12884</name>
    <name evidence="2" type="ORF">OVA965_LOCUS3604</name>
    <name evidence="5" type="ORF">SRO942_LOCUS12884</name>
    <name evidence="4" type="ORF">TMI583_LOCUS3603</name>
</gene>
<evidence type="ECO:0000313" key="3">
    <source>
        <dbReference type="EMBL" id="CAF0983662.1"/>
    </source>
</evidence>
<keyword evidence="6" id="KW-1185">Reference proteome</keyword>
<dbReference type="Proteomes" id="UP000682733">
    <property type="component" value="Unassembled WGS sequence"/>
</dbReference>
<evidence type="ECO:0000313" key="6">
    <source>
        <dbReference type="Proteomes" id="UP000663829"/>
    </source>
</evidence>
<evidence type="ECO:0000313" key="2">
    <source>
        <dbReference type="EMBL" id="CAF0780947.1"/>
    </source>
</evidence>
<organism evidence="3 6">
    <name type="scientific">Didymodactylos carnosus</name>
    <dbReference type="NCBI Taxonomy" id="1234261"/>
    <lineage>
        <taxon>Eukaryota</taxon>
        <taxon>Metazoa</taxon>
        <taxon>Spiralia</taxon>
        <taxon>Gnathifera</taxon>
        <taxon>Rotifera</taxon>
        <taxon>Eurotatoria</taxon>
        <taxon>Bdelloidea</taxon>
        <taxon>Philodinida</taxon>
        <taxon>Philodinidae</taxon>
        <taxon>Didymodactylos</taxon>
    </lineage>
</organism>
<dbReference type="Proteomes" id="UP000663829">
    <property type="component" value="Unassembled WGS sequence"/>
</dbReference>
<name>A0A814FBR6_9BILA</name>
<accession>A0A814FBR6</accession>
<keyword evidence="1" id="KW-0732">Signal</keyword>
<dbReference type="PROSITE" id="PS51257">
    <property type="entry name" value="PROKAR_LIPOPROTEIN"/>
    <property type="match status" value="1"/>
</dbReference>
<reference evidence="3" key="1">
    <citation type="submission" date="2021-02" db="EMBL/GenBank/DDBJ databases">
        <authorList>
            <person name="Nowell W R."/>
        </authorList>
    </citation>
    <scope>NUCLEOTIDE SEQUENCE</scope>
</reference>
<dbReference type="EMBL" id="CAJNOK010000879">
    <property type="protein sequence ID" value="CAF0780947.1"/>
    <property type="molecule type" value="Genomic_DNA"/>
</dbReference>
<sequence length="206" mass="23450">MQQKIFFLAVLAGVCACGFGLDLAHVQTAQQQFEAEARGLISDFYGTVLYKPLNHLVTTLSLLGAQLLAGIAEQGIPAPNGRTVQMTEAQLRGFWNDLLVGILKPIEQAVQKQKVCQHYFIANINLLATYDVKIVEQAINALNTIDVTFLTQRIKLPYKQKSVIKFSSEMVEEFRKLQLYEFDEKCLMYLPEKYDYYLEKCIGYCY</sequence>
<protein>
    <submittedName>
        <fullName evidence="3">Uncharacterized protein</fullName>
    </submittedName>
</protein>
<dbReference type="Proteomes" id="UP000681722">
    <property type="component" value="Unassembled WGS sequence"/>
</dbReference>
<dbReference type="EMBL" id="CAJOBA010000879">
    <property type="protein sequence ID" value="CAF3562562.1"/>
    <property type="molecule type" value="Genomic_DNA"/>
</dbReference>